<evidence type="ECO:0000313" key="1">
    <source>
        <dbReference type="EMBL" id="KAI5668481.1"/>
    </source>
</evidence>
<proteinExistence type="predicted"/>
<accession>A0ACC0B761</accession>
<organism evidence="1 2">
    <name type="scientific">Catharanthus roseus</name>
    <name type="common">Madagascar periwinkle</name>
    <name type="synonym">Vinca rosea</name>
    <dbReference type="NCBI Taxonomy" id="4058"/>
    <lineage>
        <taxon>Eukaryota</taxon>
        <taxon>Viridiplantae</taxon>
        <taxon>Streptophyta</taxon>
        <taxon>Embryophyta</taxon>
        <taxon>Tracheophyta</taxon>
        <taxon>Spermatophyta</taxon>
        <taxon>Magnoliopsida</taxon>
        <taxon>eudicotyledons</taxon>
        <taxon>Gunneridae</taxon>
        <taxon>Pentapetalae</taxon>
        <taxon>asterids</taxon>
        <taxon>lamiids</taxon>
        <taxon>Gentianales</taxon>
        <taxon>Apocynaceae</taxon>
        <taxon>Rauvolfioideae</taxon>
        <taxon>Vinceae</taxon>
        <taxon>Catharanthinae</taxon>
        <taxon>Catharanthus</taxon>
    </lineage>
</organism>
<gene>
    <name evidence="1" type="ORF">M9H77_18334</name>
</gene>
<dbReference type="EMBL" id="CM044704">
    <property type="protein sequence ID" value="KAI5668481.1"/>
    <property type="molecule type" value="Genomic_DNA"/>
</dbReference>
<dbReference type="Proteomes" id="UP001060085">
    <property type="component" value="Linkage Group LG04"/>
</dbReference>
<comment type="caution">
    <text evidence="1">The sequence shown here is derived from an EMBL/GenBank/DDBJ whole genome shotgun (WGS) entry which is preliminary data.</text>
</comment>
<protein>
    <submittedName>
        <fullName evidence="1">Uncharacterized protein</fullName>
    </submittedName>
</protein>
<keyword evidence="2" id="KW-1185">Reference proteome</keyword>
<reference evidence="2" key="1">
    <citation type="journal article" date="2023" name="Nat. Plants">
        <title>Single-cell RNA sequencing provides a high-resolution roadmap for understanding the multicellular compartmentation of specialized metabolism.</title>
        <authorList>
            <person name="Sun S."/>
            <person name="Shen X."/>
            <person name="Li Y."/>
            <person name="Li Y."/>
            <person name="Wang S."/>
            <person name="Li R."/>
            <person name="Zhang H."/>
            <person name="Shen G."/>
            <person name="Guo B."/>
            <person name="Wei J."/>
            <person name="Xu J."/>
            <person name="St-Pierre B."/>
            <person name="Chen S."/>
            <person name="Sun C."/>
        </authorList>
    </citation>
    <scope>NUCLEOTIDE SEQUENCE [LARGE SCALE GENOMIC DNA]</scope>
</reference>
<sequence>MEKNIKAEIRQTKTRADHIDEQEISTTRSGNRRLEPKRPAWEILLNRTVQYKSNFKAMTDFVTMAIPIKALKGLWKREISDSNIPFPHRKGNMYNQYLVKWADIGVRESRRHLLWMNLV</sequence>
<evidence type="ECO:0000313" key="2">
    <source>
        <dbReference type="Proteomes" id="UP001060085"/>
    </source>
</evidence>
<name>A0ACC0B761_CATRO</name>